<sequence>MTLSEFDRIRQTLDSYLAKAAESRKHLLEAPYDPKLLHAWRVNLRRVTATLKDVATLSDDDLHDVLGYLRASREASGRCRDIDILALETLPAFLDKEQGKLTDADALRKALGDLQQQNHKQALAQLKKHSMATPLQAWSHWVHTLEPPTDGRIRDIAAAAIEKRLTELKKRAGKLDGGQKRLHRLRSATKKLRYSMELYQHAFPKPATTAWLKRLADLQSHLGLAHDRMMARKLIGDVVDGKEAKAQLKAFRRWTKRTAYEASEKAMQSLAKLDLLKAYWRPTAN</sequence>
<dbReference type="Pfam" id="PF05235">
    <property type="entry name" value="CHAD"/>
    <property type="match status" value="1"/>
</dbReference>
<dbReference type="PROSITE" id="PS51708">
    <property type="entry name" value="CHAD"/>
    <property type="match status" value="1"/>
</dbReference>
<feature type="domain" description="CHAD" evidence="1">
    <location>
        <begin position="2"/>
        <end position="275"/>
    </location>
</feature>
<dbReference type="Proteomes" id="UP000515873">
    <property type="component" value="Chromosome"/>
</dbReference>
<evidence type="ECO:0000259" key="1">
    <source>
        <dbReference type="PROSITE" id="PS51708"/>
    </source>
</evidence>
<protein>
    <submittedName>
        <fullName evidence="2">CHAD domain-containing protein</fullName>
    </submittedName>
</protein>
<proteinExistence type="predicted"/>
<dbReference type="PANTHER" id="PTHR39339">
    <property type="entry name" value="SLR1444 PROTEIN"/>
    <property type="match status" value="1"/>
</dbReference>
<dbReference type="KEGG" id="dtl:H8F01_19145"/>
<keyword evidence="3" id="KW-1185">Reference proteome</keyword>
<dbReference type="SMART" id="SM00880">
    <property type="entry name" value="CHAD"/>
    <property type="match status" value="1"/>
</dbReference>
<reference evidence="2 3" key="1">
    <citation type="submission" date="2020-08" db="EMBL/GenBank/DDBJ databases">
        <title>Dyella sp. G9 isolated from forest soil.</title>
        <authorList>
            <person name="Fu J."/>
            <person name="Qiu L."/>
        </authorList>
    </citation>
    <scope>NUCLEOTIDE SEQUENCE [LARGE SCALE GENOMIC DNA]</scope>
    <source>
        <strain evidence="2 3">G9</strain>
    </source>
</reference>
<gene>
    <name evidence="2" type="ORF">H8F01_19145</name>
</gene>
<dbReference type="EMBL" id="CP060412">
    <property type="protein sequence ID" value="QNK01151.1"/>
    <property type="molecule type" value="Genomic_DNA"/>
</dbReference>
<dbReference type="InterPro" id="IPR007899">
    <property type="entry name" value="CHAD_dom"/>
</dbReference>
<dbReference type="AlphaFoldDB" id="A0A7G8Q2Z3"/>
<dbReference type="PANTHER" id="PTHR39339:SF1">
    <property type="entry name" value="CHAD DOMAIN-CONTAINING PROTEIN"/>
    <property type="match status" value="1"/>
</dbReference>
<dbReference type="InterPro" id="IPR038186">
    <property type="entry name" value="CHAD_dom_sf"/>
</dbReference>
<evidence type="ECO:0000313" key="3">
    <source>
        <dbReference type="Proteomes" id="UP000515873"/>
    </source>
</evidence>
<evidence type="ECO:0000313" key="2">
    <source>
        <dbReference type="EMBL" id="QNK01151.1"/>
    </source>
</evidence>
<organism evidence="2 3">
    <name type="scientific">Dyella telluris</name>
    <dbReference type="NCBI Taxonomy" id="2763498"/>
    <lineage>
        <taxon>Bacteria</taxon>
        <taxon>Pseudomonadati</taxon>
        <taxon>Pseudomonadota</taxon>
        <taxon>Gammaproteobacteria</taxon>
        <taxon>Lysobacterales</taxon>
        <taxon>Rhodanobacteraceae</taxon>
        <taxon>Dyella</taxon>
    </lineage>
</organism>
<name>A0A7G8Q2Z3_9GAMM</name>
<accession>A0A7G8Q2Z3</accession>
<dbReference type="Gene3D" id="1.40.20.10">
    <property type="entry name" value="CHAD domain"/>
    <property type="match status" value="1"/>
</dbReference>
<dbReference type="RefSeq" id="WP_187056613.1">
    <property type="nucleotide sequence ID" value="NZ_CP060412.1"/>
</dbReference>